<dbReference type="InterPro" id="IPR013974">
    <property type="entry name" value="SAF"/>
</dbReference>
<keyword evidence="2" id="KW-0282">Flagellum</keyword>
<protein>
    <submittedName>
        <fullName evidence="2">Flagellar basal body P-ring biosynthesis protein FlgA</fullName>
    </submittedName>
</protein>
<dbReference type="AlphaFoldDB" id="A0A0A0BP31"/>
<name>A0A0A0BP31_9CELL</name>
<comment type="caution">
    <text evidence="2">The sequence shown here is derived from an EMBL/GenBank/DDBJ whole genome shotgun (WGS) entry which is preliminary data.</text>
</comment>
<reference evidence="2 3" key="2">
    <citation type="journal article" date="2015" name="Stand. Genomic Sci.">
        <title>Draft genome sequence of Cellulomonas carbonis T26(T) and comparative analysis of six Cellulomonas genomes.</title>
        <authorList>
            <person name="Zhuang W."/>
            <person name="Zhang S."/>
            <person name="Xia X."/>
            <person name="Wang G."/>
        </authorList>
    </citation>
    <scope>NUCLEOTIDE SEQUENCE [LARGE SCALE GENOMIC DNA]</scope>
    <source>
        <strain evidence="2 3">T26</strain>
    </source>
</reference>
<evidence type="ECO:0000259" key="1">
    <source>
        <dbReference type="SMART" id="SM00858"/>
    </source>
</evidence>
<dbReference type="Proteomes" id="UP000029839">
    <property type="component" value="Unassembled WGS sequence"/>
</dbReference>
<dbReference type="Pfam" id="PF08666">
    <property type="entry name" value="SAF"/>
    <property type="match status" value="1"/>
</dbReference>
<reference evidence="2 3" key="1">
    <citation type="submission" date="2013-08" db="EMBL/GenBank/DDBJ databases">
        <title>Genome sequencing of Cellulomonas carbonis T26.</title>
        <authorList>
            <person name="Chen F."/>
            <person name="Li Y."/>
            <person name="Wang G."/>
        </authorList>
    </citation>
    <scope>NUCLEOTIDE SEQUENCE [LARGE SCALE GENOMIC DNA]</scope>
    <source>
        <strain evidence="2 3">T26</strain>
    </source>
</reference>
<sequence length="213" mass="21047">MTRLPVLLRARIVLWRIRRLCLLGALALVALGVARAAAPPAPATLPTVVAARDLAAGTVLTASDLRVARVPRALVPSGASGAPGPLVGSEVAVAVPAGLAVVEGLLAGDRFAVDAPDGSVVVPVRLADPAVAAILRPGDRVDLVAGSDAEPTGAPDVVARDALVLESSREAAAGALGVGPEATVLTVVAVGPDDGRRLASLAAWHAVGAVLVG</sequence>
<dbReference type="EMBL" id="AXCY01000150">
    <property type="protein sequence ID" value="KGM08839.1"/>
    <property type="molecule type" value="Genomic_DNA"/>
</dbReference>
<proteinExistence type="predicted"/>
<gene>
    <name evidence="2" type="ORF">N868_05930</name>
</gene>
<keyword evidence="3" id="KW-1185">Reference proteome</keyword>
<dbReference type="OrthoDB" id="4830010at2"/>
<dbReference type="SMART" id="SM00858">
    <property type="entry name" value="SAF"/>
    <property type="match status" value="1"/>
</dbReference>
<dbReference type="CDD" id="cd11614">
    <property type="entry name" value="SAF_CpaB_FlgA_like"/>
    <property type="match status" value="1"/>
</dbReference>
<evidence type="ECO:0000313" key="2">
    <source>
        <dbReference type="EMBL" id="KGM08839.1"/>
    </source>
</evidence>
<feature type="domain" description="SAF" evidence="1">
    <location>
        <begin position="45"/>
        <end position="107"/>
    </location>
</feature>
<organism evidence="2 3">
    <name type="scientific">Cellulomonas carbonis T26</name>
    <dbReference type="NCBI Taxonomy" id="947969"/>
    <lineage>
        <taxon>Bacteria</taxon>
        <taxon>Bacillati</taxon>
        <taxon>Actinomycetota</taxon>
        <taxon>Actinomycetes</taxon>
        <taxon>Micrococcales</taxon>
        <taxon>Cellulomonadaceae</taxon>
        <taxon>Cellulomonas</taxon>
    </lineage>
</organism>
<keyword evidence="2" id="KW-0966">Cell projection</keyword>
<keyword evidence="2" id="KW-0969">Cilium</keyword>
<evidence type="ECO:0000313" key="3">
    <source>
        <dbReference type="Proteomes" id="UP000029839"/>
    </source>
</evidence>
<dbReference type="RefSeq" id="WP_052426547.1">
    <property type="nucleotide sequence ID" value="NZ_AXCY01000150.1"/>
</dbReference>
<accession>A0A0A0BP31</accession>